<evidence type="ECO:0000313" key="2">
    <source>
        <dbReference type="Proteomes" id="UP001180503"/>
    </source>
</evidence>
<gene>
    <name evidence="1" type="ORF">RM528_21270</name>
</gene>
<proteinExistence type="predicted"/>
<protein>
    <submittedName>
        <fullName evidence="1">Uncharacterized protein</fullName>
    </submittedName>
</protein>
<sequence>MALIKEFQQAPSDAQRIHGPVTCGYRTFTIDGRRVLQLDTYGSADREIPNKISQSVQLDAEGARALIDIIAEAFPDVSR</sequence>
<dbReference type="EMBL" id="JAVRFB010000016">
    <property type="protein sequence ID" value="MDT0404376.1"/>
    <property type="molecule type" value="Genomic_DNA"/>
</dbReference>
<dbReference type="RefSeq" id="WP_311710606.1">
    <property type="nucleotide sequence ID" value="NZ_JAVRFB010000016.1"/>
</dbReference>
<accession>A0ABU2QIX5</accession>
<comment type="caution">
    <text evidence="1">The sequence shown here is derived from an EMBL/GenBank/DDBJ whole genome shotgun (WGS) entry which is preliminary data.</text>
</comment>
<reference evidence="2" key="1">
    <citation type="submission" date="2023-07" db="EMBL/GenBank/DDBJ databases">
        <title>30 novel species of actinomycetes from the DSMZ collection.</title>
        <authorList>
            <person name="Nouioui I."/>
        </authorList>
    </citation>
    <scope>NUCLEOTIDE SEQUENCE [LARGE SCALE GENOMIC DNA]</scope>
    <source>
        <strain evidence="2">DSM 41635</strain>
    </source>
</reference>
<evidence type="ECO:0000313" key="1">
    <source>
        <dbReference type="EMBL" id="MDT0404376.1"/>
    </source>
</evidence>
<name>A0ABU2QIX5_9ACTN</name>
<organism evidence="1 2">
    <name type="scientific">Streptomyces edwardsiae</name>
    <dbReference type="NCBI Taxonomy" id="3075527"/>
    <lineage>
        <taxon>Bacteria</taxon>
        <taxon>Bacillati</taxon>
        <taxon>Actinomycetota</taxon>
        <taxon>Actinomycetes</taxon>
        <taxon>Kitasatosporales</taxon>
        <taxon>Streptomycetaceae</taxon>
        <taxon>Streptomyces</taxon>
    </lineage>
</organism>
<dbReference type="Proteomes" id="UP001180503">
    <property type="component" value="Unassembled WGS sequence"/>
</dbReference>